<dbReference type="Gene3D" id="3.40.50.1820">
    <property type="entry name" value="alpha/beta hydrolase"/>
    <property type="match status" value="1"/>
</dbReference>
<gene>
    <name evidence="2" type="ORF">GS4_02_02490</name>
</gene>
<name>M0QGK4_9ACTN</name>
<dbReference type="GO" id="GO:0016787">
    <property type="term" value="F:hydrolase activity"/>
    <property type="evidence" value="ECO:0007669"/>
    <property type="project" value="UniProtKB-KW"/>
</dbReference>
<dbReference type="AlphaFoldDB" id="M0QGK4"/>
<sequence length="244" mass="25841">MTVATADSPTWLLLPGTPLSAAVWDGARAELSETGHVITPEIAPPAGYMGADLQAQLAADIAESAAPDAPWHVVGHSFGGQVALELAIARPDLVSRLTLLCTRDTPFPAFDAAAAAIEAGAVDVDGTFRRWFSPAEVRDDGPVVRYARDAVTSADRASWASALRAIAHFDCSPRTASITCPVTVVAAELDTVSDVASMESMHRRIPDSEFIVRAGAQHMSIFDDAVTLAQILLGEQRDATQRPR</sequence>
<dbReference type="EMBL" id="BANX01000002">
    <property type="protein sequence ID" value="GAC66537.1"/>
    <property type="molecule type" value="Genomic_DNA"/>
</dbReference>
<feature type="domain" description="AB hydrolase-1" evidence="1">
    <location>
        <begin position="12"/>
        <end position="229"/>
    </location>
</feature>
<comment type="caution">
    <text evidence="2">The sequence shown here is derived from an EMBL/GenBank/DDBJ whole genome shotgun (WGS) entry which is preliminary data.</text>
</comment>
<evidence type="ECO:0000313" key="2">
    <source>
        <dbReference type="EMBL" id="GAC66537.1"/>
    </source>
</evidence>
<dbReference type="STRING" id="1223545.GS4_02_02490"/>
<dbReference type="Proteomes" id="UP000011666">
    <property type="component" value="Unassembled WGS sequence"/>
</dbReference>
<dbReference type="InterPro" id="IPR000073">
    <property type="entry name" value="AB_hydrolase_1"/>
</dbReference>
<dbReference type="PANTHER" id="PTHR43798:SF29">
    <property type="entry name" value="AB HYDROLASE-1 DOMAIN-CONTAINING PROTEIN"/>
    <property type="match status" value="1"/>
</dbReference>
<evidence type="ECO:0000259" key="1">
    <source>
        <dbReference type="Pfam" id="PF12697"/>
    </source>
</evidence>
<dbReference type="InterPro" id="IPR050266">
    <property type="entry name" value="AB_hydrolase_sf"/>
</dbReference>
<protein>
    <submittedName>
        <fullName evidence="2">Putative hydrolase</fullName>
    </submittedName>
</protein>
<dbReference type="eggNOG" id="COG2267">
    <property type="taxonomic scope" value="Bacteria"/>
</dbReference>
<keyword evidence="3" id="KW-1185">Reference proteome</keyword>
<dbReference type="OrthoDB" id="5495375at2"/>
<evidence type="ECO:0000313" key="3">
    <source>
        <dbReference type="Proteomes" id="UP000011666"/>
    </source>
</evidence>
<keyword evidence="2" id="KW-0378">Hydrolase</keyword>
<reference evidence="2 3" key="1">
    <citation type="submission" date="2013-01" db="EMBL/GenBank/DDBJ databases">
        <title>Whole genome shotgun sequence of Gordonia soli NBRC 108243.</title>
        <authorList>
            <person name="Isaki-Nakamura S."/>
            <person name="Hosoyama A."/>
            <person name="Tsuchikane K."/>
            <person name="Ando Y."/>
            <person name="Baba S."/>
            <person name="Ohji S."/>
            <person name="Hamada M."/>
            <person name="Tamura T."/>
            <person name="Yamazoe A."/>
            <person name="Yamazaki S."/>
            <person name="Fujita N."/>
        </authorList>
    </citation>
    <scope>NUCLEOTIDE SEQUENCE [LARGE SCALE GENOMIC DNA]</scope>
    <source>
        <strain evidence="2 3">NBRC 108243</strain>
    </source>
</reference>
<proteinExistence type="predicted"/>
<organism evidence="2 3">
    <name type="scientific">Gordonia soli NBRC 108243</name>
    <dbReference type="NCBI Taxonomy" id="1223545"/>
    <lineage>
        <taxon>Bacteria</taxon>
        <taxon>Bacillati</taxon>
        <taxon>Actinomycetota</taxon>
        <taxon>Actinomycetes</taxon>
        <taxon>Mycobacteriales</taxon>
        <taxon>Gordoniaceae</taxon>
        <taxon>Gordonia</taxon>
    </lineage>
</organism>
<dbReference type="SUPFAM" id="SSF53474">
    <property type="entry name" value="alpha/beta-Hydrolases"/>
    <property type="match status" value="1"/>
</dbReference>
<accession>M0QGK4</accession>
<dbReference type="InterPro" id="IPR029058">
    <property type="entry name" value="AB_hydrolase_fold"/>
</dbReference>
<dbReference type="PRINTS" id="PR00111">
    <property type="entry name" value="ABHYDROLASE"/>
</dbReference>
<dbReference type="PANTHER" id="PTHR43798">
    <property type="entry name" value="MONOACYLGLYCEROL LIPASE"/>
    <property type="match status" value="1"/>
</dbReference>
<dbReference type="Pfam" id="PF12697">
    <property type="entry name" value="Abhydrolase_6"/>
    <property type="match status" value="1"/>
</dbReference>